<evidence type="ECO:0000313" key="3">
    <source>
        <dbReference type="EMBL" id="TCJ30352.1"/>
    </source>
</evidence>
<reference evidence="3 4" key="1">
    <citation type="submission" date="2019-03" db="EMBL/GenBank/DDBJ databases">
        <authorList>
            <person name="Kim M.K.M."/>
        </authorList>
    </citation>
    <scope>NUCLEOTIDE SEQUENCE [LARGE SCALE GENOMIC DNA]</scope>
    <source>
        <strain evidence="3 4">18JY15-6</strain>
    </source>
</reference>
<dbReference type="Pfam" id="PF14016">
    <property type="entry name" value="DUF4232"/>
    <property type="match status" value="1"/>
</dbReference>
<feature type="signal peptide" evidence="1">
    <location>
        <begin position="1"/>
        <end position="27"/>
    </location>
</feature>
<dbReference type="InterPro" id="IPR025326">
    <property type="entry name" value="DUF4232"/>
</dbReference>
<sequence length="172" mass="17950">MRRTSMTRISALVIAALAATGVAVVPAATTAAASVPACHAADVAVHYRATDSGAGHRYGRIVMKNTSTHACTSGGFGGLSYVGDGDGTQIGAAADREGTWQAFTLQPGQRAYSPVDEVVAQNYPKATCRPAAVDGFRVYIPNATRSKFVAHATTGCRNAAVHLISHKAFRRF</sequence>
<feature type="chain" id="PRO_5020909079" evidence="1">
    <location>
        <begin position="28"/>
        <end position="172"/>
    </location>
</feature>
<dbReference type="Proteomes" id="UP000295453">
    <property type="component" value="Unassembled WGS sequence"/>
</dbReference>
<feature type="domain" description="DUF4232" evidence="2">
    <location>
        <begin position="38"/>
        <end position="160"/>
    </location>
</feature>
<protein>
    <submittedName>
        <fullName evidence="3">DUF4232 domain-containing protein</fullName>
    </submittedName>
</protein>
<evidence type="ECO:0000256" key="1">
    <source>
        <dbReference type="SAM" id="SignalP"/>
    </source>
</evidence>
<dbReference type="AlphaFoldDB" id="A0A4V2NZU3"/>
<dbReference type="OrthoDB" id="3268346at2"/>
<evidence type="ECO:0000313" key="4">
    <source>
        <dbReference type="Proteomes" id="UP000295453"/>
    </source>
</evidence>
<organism evidence="3 4">
    <name type="scientific">Nocardioides jejuensis</name>
    <dbReference type="NCBI Taxonomy" id="2502782"/>
    <lineage>
        <taxon>Bacteria</taxon>
        <taxon>Bacillati</taxon>
        <taxon>Actinomycetota</taxon>
        <taxon>Actinomycetes</taxon>
        <taxon>Propionibacteriales</taxon>
        <taxon>Nocardioidaceae</taxon>
        <taxon>Nocardioides</taxon>
    </lineage>
</organism>
<keyword evidence="1" id="KW-0732">Signal</keyword>
<name>A0A4V2NZU3_9ACTN</name>
<comment type="caution">
    <text evidence="3">The sequence shown here is derived from an EMBL/GenBank/DDBJ whole genome shotgun (WGS) entry which is preliminary data.</text>
</comment>
<dbReference type="EMBL" id="SJZJ01000004">
    <property type="protein sequence ID" value="TCJ30352.1"/>
    <property type="molecule type" value="Genomic_DNA"/>
</dbReference>
<gene>
    <name evidence="3" type="ORF">EPD65_03880</name>
</gene>
<keyword evidence="4" id="KW-1185">Reference proteome</keyword>
<proteinExistence type="predicted"/>
<evidence type="ECO:0000259" key="2">
    <source>
        <dbReference type="Pfam" id="PF14016"/>
    </source>
</evidence>
<accession>A0A4V2NZU3</accession>